<accession>A0ABX0C845</accession>
<dbReference type="InterPro" id="IPR023393">
    <property type="entry name" value="START-like_dom_sf"/>
</dbReference>
<dbReference type="PANTHER" id="PTHR38588:SF1">
    <property type="entry name" value="BLL0334 PROTEIN"/>
    <property type="match status" value="1"/>
</dbReference>
<dbReference type="Pfam" id="PF06240">
    <property type="entry name" value="COXG"/>
    <property type="match status" value="1"/>
</dbReference>
<dbReference type="PANTHER" id="PTHR38588">
    <property type="entry name" value="BLL0334 PROTEIN"/>
    <property type="match status" value="1"/>
</dbReference>
<name>A0ABX0C845_9PSEU</name>
<reference evidence="1 2" key="1">
    <citation type="submission" date="2020-01" db="EMBL/GenBank/DDBJ databases">
        <title>Insect and environment-associated Actinomycetes.</title>
        <authorList>
            <person name="Currrie C."/>
            <person name="Chevrette M."/>
            <person name="Carlson C."/>
            <person name="Stubbendieck R."/>
            <person name="Wendt-Pienkowski E."/>
        </authorList>
    </citation>
    <scope>NUCLEOTIDE SEQUENCE [LARGE SCALE GENOMIC DNA]</scope>
    <source>
        <strain evidence="1 2">SID8386</strain>
    </source>
</reference>
<protein>
    <submittedName>
        <fullName evidence="1">SRPBCC family protein</fullName>
    </submittedName>
</protein>
<keyword evidence="2" id="KW-1185">Reference proteome</keyword>
<gene>
    <name evidence="1" type="ORF">G3I59_37685</name>
</gene>
<evidence type="ECO:0000313" key="1">
    <source>
        <dbReference type="EMBL" id="NEC61181.1"/>
    </source>
</evidence>
<organism evidence="1 2">
    <name type="scientific">Amycolatopsis rubida</name>
    <dbReference type="NCBI Taxonomy" id="112413"/>
    <lineage>
        <taxon>Bacteria</taxon>
        <taxon>Bacillati</taxon>
        <taxon>Actinomycetota</taxon>
        <taxon>Actinomycetes</taxon>
        <taxon>Pseudonocardiales</taxon>
        <taxon>Pseudonocardiaceae</taxon>
        <taxon>Amycolatopsis</taxon>
    </lineage>
</organism>
<comment type="caution">
    <text evidence="1">The sequence shown here is derived from an EMBL/GenBank/DDBJ whole genome shotgun (WGS) entry which is preliminary data.</text>
</comment>
<dbReference type="SUPFAM" id="SSF55961">
    <property type="entry name" value="Bet v1-like"/>
    <property type="match status" value="1"/>
</dbReference>
<dbReference type="Proteomes" id="UP000470404">
    <property type="component" value="Unassembled WGS sequence"/>
</dbReference>
<evidence type="ECO:0000313" key="2">
    <source>
        <dbReference type="Proteomes" id="UP000470404"/>
    </source>
</evidence>
<proteinExistence type="predicted"/>
<dbReference type="EMBL" id="JAAGNC010000189">
    <property type="protein sequence ID" value="NEC61181.1"/>
    <property type="molecule type" value="Genomic_DNA"/>
</dbReference>
<sequence length="215" mass="22671">MQLQSKFTIAAPLETAWETVNNPEIVAPCLPGAVLTEYEGDSFTGTVKMKLGPITLNYRGTGTYVERDKAGRTVVIDASGRDGRGNGTARAVITARMTADGPDKTEVAMVTDIALTGRPAQFGRGMIADVTDKIISQFSARLAEELAGSGTAGSLASESGDRPSSRRADEPINVLELAGTPRAVQIAYGLIALGVLLPVCLKVVRRLRAQSTEHA</sequence>
<dbReference type="CDD" id="cd07823">
    <property type="entry name" value="SRPBCC_5"/>
    <property type="match status" value="1"/>
</dbReference>
<dbReference type="RefSeq" id="WP_067585049.1">
    <property type="nucleotide sequence ID" value="NZ_JAAGNC010000189.1"/>
</dbReference>
<dbReference type="Gene3D" id="3.30.530.20">
    <property type="match status" value="1"/>
</dbReference>
<dbReference type="InterPro" id="IPR010419">
    <property type="entry name" value="CO_DH_gsu"/>
</dbReference>